<dbReference type="GO" id="GO:0042546">
    <property type="term" value="P:cell wall biogenesis"/>
    <property type="evidence" value="ECO:0007669"/>
    <property type="project" value="InterPro"/>
</dbReference>
<accession>A0A5N6TYV5</accession>
<evidence type="ECO:0000313" key="6">
    <source>
        <dbReference type="Proteomes" id="UP000325780"/>
    </source>
</evidence>
<dbReference type="PANTHER" id="PTHR28154">
    <property type="entry name" value="CELL WALL SYNTHESIS PROTEIN KNH1-RELATED"/>
    <property type="match status" value="1"/>
</dbReference>
<keyword evidence="1 2" id="KW-0732">Signal</keyword>
<feature type="chain" id="PRO_5025002642" evidence="2">
    <location>
        <begin position="20"/>
        <end position="254"/>
    </location>
</feature>
<evidence type="ECO:0000256" key="1">
    <source>
        <dbReference type="ARBA" id="ARBA00022729"/>
    </source>
</evidence>
<dbReference type="EMBL" id="ML742070">
    <property type="protein sequence ID" value="KAE8151495.1"/>
    <property type="molecule type" value="Genomic_DNA"/>
</dbReference>
<evidence type="ECO:0000256" key="2">
    <source>
        <dbReference type="SAM" id="SignalP"/>
    </source>
</evidence>
<dbReference type="GO" id="GO:0005576">
    <property type="term" value="C:extracellular region"/>
    <property type="evidence" value="ECO:0007669"/>
    <property type="project" value="TreeGrafter"/>
</dbReference>
<feature type="domain" description="Yeast cell wall synthesis Kre9/Knh1-like N-terminal" evidence="4">
    <location>
        <begin position="25"/>
        <end position="127"/>
    </location>
</feature>
<evidence type="ECO:0000259" key="3">
    <source>
        <dbReference type="Pfam" id="PF05390"/>
    </source>
</evidence>
<name>A0A5N6TYV5_ASPAV</name>
<dbReference type="GO" id="GO:0031505">
    <property type="term" value="P:fungal-type cell wall organization"/>
    <property type="evidence" value="ECO:0007669"/>
    <property type="project" value="TreeGrafter"/>
</dbReference>
<organism evidence="5 6">
    <name type="scientific">Aspergillus avenaceus</name>
    <dbReference type="NCBI Taxonomy" id="36643"/>
    <lineage>
        <taxon>Eukaryota</taxon>
        <taxon>Fungi</taxon>
        <taxon>Dikarya</taxon>
        <taxon>Ascomycota</taxon>
        <taxon>Pezizomycotina</taxon>
        <taxon>Eurotiomycetes</taxon>
        <taxon>Eurotiomycetidae</taxon>
        <taxon>Eurotiales</taxon>
        <taxon>Aspergillaceae</taxon>
        <taxon>Aspergillus</taxon>
        <taxon>Aspergillus subgen. Circumdati</taxon>
    </lineage>
</organism>
<gene>
    <name evidence="5" type="ORF">BDV25DRAFT_152613</name>
</gene>
<protein>
    <submittedName>
        <fullName evidence="5">Uncharacterized protein</fullName>
    </submittedName>
</protein>
<dbReference type="Pfam" id="PF05390">
    <property type="entry name" value="Kre9_KNH1_C"/>
    <property type="match status" value="1"/>
</dbReference>
<sequence>MGLTHLIPLIVFFLSAALADVEFTSPTRGTVIKAGDVVTALWKNSGTDFHIADLVQYDLYLCAGGDNPGSYEDVAVLIKDGLFARGNSVSFKIDPEAGGNEPNAYFLKMVASGADLSFVSHSDRFTLIDMTGDFPPNLVGGIRSINEGHEQGELRKRQAAGAYTIPYQLQTGPTRYAPMAKKPGSTIPAANKTPTPQFPTSAYDIATTYLSTPSVQTTVSASLTYSVSSVENTASPAPHPHDAKMRRFLERWKD</sequence>
<evidence type="ECO:0000313" key="5">
    <source>
        <dbReference type="EMBL" id="KAE8151495.1"/>
    </source>
</evidence>
<feature type="signal peptide" evidence="2">
    <location>
        <begin position="1"/>
        <end position="19"/>
    </location>
</feature>
<dbReference type="AlphaFoldDB" id="A0A5N6TYV5"/>
<dbReference type="Proteomes" id="UP000325780">
    <property type="component" value="Unassembled WGS sequence"/>
</dbReference>
<dbReference type="InterPro" id="IPR018466">
    <property type="entry name" value="Kre9/Knh1-like_N"/>
</dbReference>
<dbReference type="PANTHER" id="PTHR28154:SF1">
    <property type="entry name" value="CELL WALL SYNTHESIS PROTEIN KNH1-RELATED"/>
    <property type="match status" value="1"/>
</dbReference>
<dbReference type="OrthoDB" id="2432613at2759"/>
<dbReference type="InterPro" id="IPR045328">
    <property type="entry name" value="Kre9/Knh1"/>
</dbReference>
<dbReference type="Pfam" id="PF10342">
    <property type="entry name" value="Kre9_KNH"/>
    <property type="match status" value="1"/>
</dbReference>
<proteinExistence type="predicted"/>
<dbReference type="InterPro" id="IPR008659">
    <property type="entry name" value="Kre9/Knh1_C"/>
</dbReference>
<keyword evidence="6" id="KW-1185">Reference proteome</keyword>
<reference evidence="5 6" key="1">
    <citation type="submission" date="2019-04" db="EMBL/GenBank/DDBJ databases">
        <title>Friends and foes A comparative genomics study of 23 Aspergillus species from section Flavi.</title>
        <authorList>
            <consortium name="DOE Joint Genome Institute"/>
            <person name="Kjaerbolling I."/>
            <person name="Vesth T."/>
            <person name="Frisvad J.C."/>
            <person name="Nybo J.L."/>
            <person name="Theobald S."/>
            <person name="Kildgaard S."/>
            <person name="Isbrandt T."/>
            <person name="Kuo A."/>
            <person name="Sato A."/>
            <person name="Lyhne E.K."/>
            <person name="Kogle M.E."/>
            <person name="Wiebenga A."/>
            <person name="Kun R.S."/>
            <person name="Lubbers R.J."/>
            <person name="Makela M.R."/>
            <person name="Barry K."/>
            <person name="Chovatia M."/>
            <person name="Clum A."/>
            <person name="Daum C."/>
            <person name="Haridas S."/>
            <person name="He G."/>
            <person name="LaButti K."/>
            <person name="Lipzen A."/>
            <person name="Mondo S."/>
            <person name="Riley R."/>
            <person name="Salamov A."/>
            <person name="Simmons B.A."/>
            <person name="Magnuson J.K."/>
            <person name="Henrissat B."/>
            <person name="Mortensen U.H."/>
            <person name="Larsen T.O."/>
            <person name="Devries R.P."/>
            <person name="Grigoriev I.V."/>
            <person name="Machida M."/>
            <person name="Baker S.E."/>
            <person name="Andersen M.R."/>
        </authorList>
    </citation>
    <scope>NUCLEOTIDE SEQUENCE [LARGE SCALE GENOMIC DNA]</scope>
    <source>
        <strain evidence="5 6">IBT 18842</strain>
    </source>
</reference>
<dbReference type="GO" id="GO:0006078">
    <property type="term" value="P:(1-&gt;6)-beta-D-glucan biosynthetic process"/>
    <property type="evidence" value="ECO:0007669"/>
    <property type="project" value="InterPro"/>
</dbReference>
<feature type="domain" description="Yeast cell wall synthesis Kre9/Knh1 C-terminal" evidence="3">
    <location>
        <begin position="162"/>
        <end position="242"/>
    </location>
</feature>
<evidence type="ECO:0000259" key="4">
    <source>
        <dbReference type="Pfam" id="PF10342"/>
    </source>
</evidence>